<evidence type="ECO:0000313" key="2">
    <source>
        <dbReference type="Proteomes" id="UP001519292"/>
    </source>
</evidence>
<dbReference type="SUPFAM" id="SSF53474">
    <property type="entry name" value="alpha/beta-Hydrolases"/>
    <property type="match status" value="1"/>
</dbReference>
<dbReference type="RefSeq" id="WP_209687464.1">
    <property type="nucleotide sequence ID" value="NZ_JAGGLU010000013.1"/>
</dbReference>
<sequence>MAHLLDYVRWRGDLAFDIEPFNSLDAALFAALSYLPFDKSVTGHTLGEASERLYYKRIKPYKLGPAENLELQLMPISARYKNIEFVDWSKKIQKRPAIQFTAATFRIAPKKILVSFRGTDGSMIGITEDVYMSYQPEITGQTVAANYLQEIANRFPNSEIITVGHSKGGNFATYAVASLPPQDQDRVIKAYSFDGPGFMKETYDTPNFQSAISKMITYVPEGSIFGMMLDHPERTLVVKSDVNMMKQHDPRRWNVARDGFVLAPGLTNTSRIIRNSFISWNTEIPRQQRQAFWLALFSAIENQNITEFSQLKANKLRAAIQFSYTYLNLPPDIRLIANQIISDIAATARTHVNIPLINKADTLKPLGNDSSKGPIVLDSYNGA</sequence>
<dbReference type="Proteomes" id="UP001519292">
    <property type="component" value="Unassembled WGS sequence"/>
</dbReference>
<keyword evidence="2" id="KW-1185">Reference proteome</keyword>
<comment type="caution">
    <text evidence="1">The sequence shown here is derived from an EMBL/GenBank/DDBJ whole genome shotgun (WGS) entry which is preliminary data.</text>
</comment>
<dbReference type="EMBL" id="JAGGLU010000013">
    <property type="protein sequence ID" value="MBP2058748.1"/>
    <property type="molecule type" value="Genomic_DNA"/>
</dbReference>
<dbReference type="InterPro" id="IPR029058">
    <property type="entry name" value="AB_hydrolase_fold"/>
</dbReference>
<evidence type="ECO:0008006" key="3">
    <source>
        <dbReference type="Google" id="ProtNLM"/>
    </source>
</evidence>
<name>A0ABS4MGC7_9LACO</name>
<evidence type="ECO:0000313" key="1">
    <source>
        <dbReference type="EMBL" id="MBP2058748.1"/>
    </source>
</evidence>
<dbReference type="Gene3D" id="3.40.50.1820">
    <property type="entry name" value="alpha/beta hydrolase"/>
    <property type="match status" value="1"/>
</dbReference>
<proteinExistence type="predicted"/>
<organism evidence="1 2">
    <name type="scientific">Lactobacillus colini</name>
    <dbReference type="NCBI Taxonomy" id="1819254"/>
    <lineage>
        <taxon>Bacteria</taxon>
        <taxon>Bacillati</taxon>
        <taxon>Bacillota</taxon>
        <taxon>Bacilli</taxon>
        <taxon>Lactobacillales</taxon>
        <taxon>Lactobacillaceae</taxon>
        <taxon>Lactobacillus</taxon>
    </lineage>
</organism>
<accession>A0ABS4MGC7</accession>
<reference evidence="1 2" key="1">
    <citation type="submission" date="2021-03" db="EMBL/GenBank/DDBJ databases">
        <title>Genomic Encyclopedia of Type Strains, Phase IV (KMG-IV): sequencing the most valuable type-strain genomes for metagenomic binning, comparative biology and taxonomic classification.</title>
        <authorList>
            <person name="Goeker M."/>
        </authorList>
    </citation>
    <scope>NUCLEOTIDE SEQUENCE [LARGE SCALE GENOMIC DNA]</scope>
    <source>
        <strain evidence="1 2">DSM 101872</strain>
    </source>
</reference>
<dbReference type="Pfam" id="PF11187">
    <property type="entry name" value="Mbeg1-like"/>
    <property type="match status" value="1"/>
</dbReference>
<gene>
    <name evidence="1" type="ORF">J2Z60_001937</name>
</gene>
<dbReference type="InterPro" id="IPR024499">
    <property type="entry name" value="Mbeg1-like"/>
</dbReference>
<protein>
    <recommendedName>
        <fullName evidence="3">DUF2974 domain-containing protein</fullName>
    </recommendedName>
</protein>